<proteinExistence type="predicted"/>
<evidence type="ECO:0000313" key="1">
    <source>
        <dbReference type="EMBL" id="MDR6630437.1"/>
    </source>
</evidence>
<evidence type="ECO:0000313" key="2">
    <source>
        <dbReference type="Proteomes" id="UP001262767"/>
    </source>
</evidence>
<dbReference type="AlphaFoldDB" id="A0AAW8LH91"/>
<dbReference type="EMBL" id="JAVDSC010000012">
    <property type="protein sequence ID" value="MDR6630437.1"/>
    <property type="molecule type" value="Genomic_DNA"/>
</dbReference>
<protein>
    <submittedName>
        <fullName evidence="1">Uncharacterized protein</fullName>
    </submittedName>
</protein>
<reference evidence="1" key="1">
    <citation type="submission" date="2023-07" db="EMBL/GenBank/DDBJ databases">
        <title>Sorghum-associated microbial communities from plants grown in Nebraska, USA.</title>
        <authorList>
            <person name="Schachtman D."/>
        </authorList>
    </citation>
    <scope>NUCLEOTIDE SEQUENCE</scope>
    <source>
        <strain evidence="1">BE44</strain>
    </source>
</reference>
<dbReference type="Proteomes" id="UP001262767">
    <property type="component" value="Unassembled WGS sequence"/>
</dbReference>
<gene>
    <name evidence="1" type="ORF">J2X86_002492</name>
</gene>
<comment type="caution">
    <text evidence="1">The sequence shown here is derived from an EMBL/GenBank/DDBJ whole genome shotgun (WGS) entry which is preliminary data.</text>
</comment>
<organism evidence="1 2">
    <name type="scientific">Acinetobacter lwoffii</name>
    <dbReference type="NCBI Taxonomy" id="28090"/>
    <lineage>
        <taxon>Bacteria</taxon>
        <taxon>Pseudomonadati</taxon>
        <taxon>Pseudomonadota</taxon>
        <taxon>Gammaproteobacteria</taxon>
        <taxon>Moraxellales</taxon>
        <taxon>Moraxellaceae</taxon>
        <taxon>Acinetobacter</taxon>
    </lineage>
</organism>
<sequence>MHNIEMGSPREVEALLKDGNFLDLDLQALRREHAELIAFNTVIDRQLKAEKKNADLYRRKVSIIADLLRDPSNPDMTLKAIQTVIERIWEHD</sequence>
<name>A0AAW8LH91_ACILW</name>
<dbReference type="RefSeq" id="WP_310077954.1">
    <property type="nucleotide sequence ID" value="NZ_JAVDSC010000012.1"/>
</dbReference>
<accession>A0AAW8LH91</accession>